<organism evidence="2 3">
    <name type="scientific">Exophiala aquamarina CBS 119918</name>
    <dbReference type="NCBI Taxonomy" id="1182545"/>
    <lineage>
        <taxon>Eukaryota</taxon>
        <taxon>Fungi</taxon>
        <taxon>Dikarya</taxon>
        <taxon>Ascomycota</taxon>
        <taxon>Pezizomycotina</taxon>
        <taxon>Eurotiomycetes</taxon>
        <taxon>Chaetothyriomycetidae</taxon>
        <taxon>Chaetothyriales</taxon>
        <taxon>Herpotrichiellaceae</taxon>
        <taxon>Exophiala</taxon>
    </lineage>
</organism>
<feature type="compositionally biased region" description="Polar residues" evidence="1">
    <location>
        <begin position="191"/>
        <end position="201"/>
    </location>
</feature>
<dbReference type="STRING" id="1182545.A0A072PUT1"/>
<keyword evidence="3" id="KW-1185">Reference proteome</keyword>
<evidence type="ECO:0000313" key="3">
    <source>
        <dbReference type="Proteomes" id="UP000027920"/>
    </source>
</evidence>
<feature type="compositionally biased region" description="Low complexity" evidence="1">
    <location>
        <begin position="97"/>
        <end position="106"/>
    </location>
</feature>
<dbReference type="VEuPathDB" id="FungiDB:A1O9_01500"/>
<sequence length="458" mass="52178">SHPRPVLSRSRSHTNPTRSDASPERSQFVAPPSARHPLTRPQHTRAKSYLAPEDSKSHSRAALLAAPATAAFEKTAEKLPRLHLPGSSHRQHHHSQSHSSSGQNHSPGKNVSHRRHRHTQSEAHPGSHNPKHDKDRNTASTLPHLVARLNAEKERRTLQTTLFSNDNAYSHNNLSSSSPQSSRYADLQRTFGPSESTNADYNNGGRYDLHRRATSDTDQLPMVQKTSFELLLERGDQTRFARRLHVKKDDIIRRDAELAEAEDEMRSRVNEITATGVDMTRRLDYGYYNLLEKLNNLIGTITSFQSLSKQTGQLVHNFEKETHRLETDTRHRAATFQETFQARDQRATELSQRGKTASRRAEDLSQRLENARMILENWEQREASNRRAWVRVNTVCWYTMVSIALLFLALILVKEWCFHGDPVQAGLGLHRDAGHWNKSLRLGVETHHGSPADNERIL</sequence>
<dbReference type="EMBL" id="AMGV01000001">
    <property type="protein sequence ID" value="KEF63522.1"/>
    <property type="molecule type" value="Genomic_DNA"/>
</dbReference>
<feature type="non-terminal residue" evidence="2">
    <location>
        <position position="1"/>
    </location>
</feature>
<evidence type="ECO:0000256" key="1">
    <source>
        <dbReference type="SAM" id="MobiDB-lite"/>
    </source>
</evidence>
<dbReference type="RefSeq" id="XP_013266112.1">
    <property type="nucleotide sequence ID" value="XM_013410658.1"/>
</dbReference>
<feature type="region of interest" description="Disordered" evidence="1">
    <location>
        <begin position="1"/>
        <end position="69"/>
    </location>
</feature>
<dbReference type="AlphaFoldDB" id="A0A072PUT1"/>
<reference evidence="2 3" key="1">
    <citation type="submission" date="2013-03" db="EMBL/GenBank/DDBJ databases">
        <title>The Genome Sequence of Exophiala aquamarina CBS 119918.</title>
        <authorList>
            <consortium name="The Broad Institute Genomics Platform"/>
            <person name="Cuomo C."/>
            <person name="de Hoog S."/>
            <person name="Gorbushina A."/>
            <person name="Walker B."/>
            <person name="Young S.K."/>
            <person name="Zeng Q."/>
            <person name="Gargeya S."/>
            <person name="Fitzgerald M."/>
            <person name="Haas B."/>
            <person name="Abouelleil A."/>
            <person name="Allen A.W."/>
            <person name="Alvarado L."/>
            <person name="Arachchi H.M."/>
            <person name="Berlin A.M."/>
            <person name="Chapman S.B."/>
            <person name="Gainer-Dewar J."/>
            <person name="Goldberg J."/>
            <person name="Griggs A."/>
            <person name="Gujja S."/>
            <person name="Hansen M."/>
            <person name="Howarth C."/>
            <person name="Imamovic A."/>
            <person name="Ireland A."/>
            <person name="Larimer J."/>
            <person name="McCowan C."/>
            <person name="Murphy C."/>
            <person name="Pearson M."/>
            <person name="Poon T.W."/>
            <person name="Priest M."/>
            <person name="Roberts A."/>
            <person name="Saif S."/>
            <person name="Shea T."/>
            <person name="Sisk P."/>
            <person name="Sykes S."/>
            <person name="Wortman J."/>
            <person name="Nusbaum C."/>
            <person name="Birren B."/>
        </authorList>
    </citation>
    <scope>NUCLEOTIDE SEQUENCE [LARGE SCALE GENOMIC DNA]</scope>
    <source>
        <strain evidence="2 3">CBS 119918</strain>
    </source>
</reference>
<dbReference type="OrthoDB" id="5419542at2759"/>
<feature type="region of interest" description="Disordered" evidence="1">
    <location>
        <begin position="83"/>
        <end position="138"/>
    </location>
</feature>
<evidence type="ECO:0000313" key="2">
    <source>
        <dbReference type="EMBL" id="KEF63522.1"/>
    </source>
</evidence>
<dbReference type="GeneID" id="25276446"/>
<feature type="region of interest" description="Disordered" evidence="1">
    <location>
        <begin position="162"/>
        <end position="206"/>
    </location>
</feature>
<comment type="caution">
    <text evidence="2">The sequence shown here is derived from an EMBL/GenBank/DDBJ whole genome shotgun (WGS) entry which is preliminary data.</text>
</comment>
<dbReference type="Proteomes" id="UP000027920">
    <property type="component" value="Unassembled WGS sequence"/>
</dbReference>
<feature type="compositionally biased region" description="Low complexity" evidence="1">
    <location>
        <begin position="167"/>
        <end position="182"/>
    </location>
</feature>
<accession>A0A072PUT1</accession>
<proteinExistence type="predicted"/>
<feature type="non-terminal residue" evidence="2">
    <location>
        <position position="458"/>
    </location>
</feature>
<protein>
    <submittedName>
        <fullName evidence="2">Uncharacterized protein</fullName>
    </submittedName>
</protein>
<gene>
    <name evidence="2" type="ORF">A1O9_01500</name>
</gene>
<name>A0A072PUT1_9EURO</name>
<dbReference type="HOGENOM" id="CLU_035733_0_0_1"/>